<dbReference type="InterPro" id="IPR045584">
    <property type="entry name" value="Pilin-like"/>
</dbReference>
<sequence>MNSPDPKESGFTLLEIMMAVLILGLVVSMITVSLSGSINAIDGTMKQGELYYRAQVAMERISEDLTSALLTSDMEFIGGKGSESNDQSVLLSFSSMGHLVLDPENDEPGLGRINYAVQADQDHDGQLLLLRSDVLQRPTEDGKGASEVEAFILADRLHSVTFTFFDYLGEEQASWDTTVQEDDEEAKAKRRLPAAVTCRLEFWINEEEEQTLSLQTSVLLPAGLIQTKPEEN</sequence>
<keyword evidence="1" id="KW-1133">Transmembrane helix</keyword>
<dbReference type="NCBIfam" id="TIGR02532">
    <property type="entry name" value="IV_pilin_GFxxxE"/>
    <property type="match status" value="1"/>
</dbReference>
<dbReference type="AlphaFoldDB" id="A0A444IYA1"/>
<dbReference type="InterPro" id="IPR012902">
    <property type="entry name" value="N_methyl_site"/>
</dbReference>
<evidence type="ECO:0000313" key="2">
    <source>
        <dbReference type="EMBL" id="RWX45881.1"/>
    </source>
</evidence>
<keyword evidence="1" id="KW-0812">Transmembrane</keyword>
<feature type="transmembrane region" description="Helical" evidence="1">
    <location>
        <begin position="16"/>
        <end position="41"/>
    </location>
</feature>
<keyword evidence="3" id="KW-1185">Reference proteome</keyword>
<reference evidence="2 3" key="1">
    <citation type="submission" date="2017-01" db="EMBL/GenBank/DDBJ databases">
        <title>The cable genome- insights into the physiology and evolution of filamentous bacteria capable of sulfide oxidation via long distance electron transfer.</title>
        <authorList>
            <person name="Schreiber L."/>
            <person name="Bjerg J.T."/>
            <person name="Boggild A."/>
            <person name="Van De Vossenberg J."/>
            <person name="Meysman F."/>
            <person name="Nielsen L.P."/>
            <person name="Schramm A."/>
            <person name="Kjeldsen K.U."/>
        </authorList>
    </citation>
    <scope>NUCLEOTIDE SEQUENCE [LARGE SCALE GENOMIC DNA]</scope>
    <source>
        <strain evidence="2">MCF</strain>
    </source>
</reference>
<proteinExistence type="predicted"/>
<evidence type="ECO:0000256" key="1">
    <source>
        <dbReference type="SAM" id="Phobius"/>
    </source>
</evidence>
<protein>
    <submittedName>
        <fullName evidence="2">General secretion pathway protein J</fullName>
    </submittedName>
</protein>
<name>A0A444IYA1_9BACT</name>
<accession>A0A444IYA1</accession>
<evidence type="ECO:0000313" key="3">
    <source>
        <dbReference type="Proteomes" id="UP000287853"/>
    </source>
</evidence>
<dbReference type="PROSITE" id="PS00409">
    <property type="entry name" value="PROKAR_NTER_METHYL"/>
    <property type="match status" value="1"/>
</dbReference>
<comment type="caution">
    <text evidence="2">The sequence shown here is derived from an EMBL/GenBank/DDBJ whole genome shotgun (WGS) entry which is preliminary data.</text>
</comment>
<keyword evidence="1" id="KW-0472">Membrane</keyword>
<organism evidence="2 3">
    <name type="scientific">Candidatus Electrothrix aarhusensis</name>
    <dbReference type="NCBI Taxonomy" id="1859131"/>
    <lineage>
        <taxon>Bacteria</taxon>
        <taxon>Pseudomonadati</taxon>
        <taxon>Thermodesulfobacteriota</taxon>
        <taxon>Desulfobulbia</taxon>
        <taxon>Desulfobulbales</taxon>
        <taxon>Desulfobulbaceae</taxon>
        <taxon>Candidatus Electrothrix</taxon>
    </lineage>
</organism>
<gene>
    <name evidence="2" type="ORF">H206_00718</name>
</gene>
<dbReference type="SUPFAM" id="SSF54523">
    <property type="entry name" value="Pili subunits"/>
    <property type="match status" value="1"/>
</dbReference>
<dbReference type="Pfam" id="PF07963">
    <property type="entry name" value="N_methyl"/>
    <property type="match status" value="1"/>
</dbReference>
<dbReference type="Proteomes" id="UP000287853">
    <property type="component" value="Unassembled WGS sequence"/>
</dbReference>
<dbReference type="EMBL" id="MTKO01000071">
    <property type="protein sequence ID" value="RWX45881.1"/>
    <property type="molecule type" value="Genomic_DNA"/>
</dbReference>